<evidence type="ECO:0000313" key="1">
    <source>
        <dbReference type="EMBL" id="SEC61078.1"/>
    </source>
</evidence>
<accession>A0A1H4TXZ5</accession>
<proteinExistence type="predicted"/>
<protein>
    <submittedName>
        <fullName evidence="1">Uncharacterized protein</fullName>
    </submittedName>
</protein>
<dbReference type="RefSeq" id="WP_090377764.1">
    <property type="nucleotide sequence ID" value="NZ_CP156749.1"/>
</dbReference>
<dbReference type="STRING" id="53406.SAMN05421553_1142"/>
<name>A0A1H4TXZ5_PSEAG</name>
<gene>
    <name evidence="1" type="ORF">SAMN05421553_1142</name>
</gene>
<evidence type="ECO:0000313" key="2">
    <source>
        <dbReference type="Proteomes" id="UP000242849"/>
    </source>
</evidence>
<dbReference type="Proteomes" id="UP000242849">
    <property type="component" value="Unassembled WGS sequence"/>
</dbReference>
<keyword evidence="2" id="KW-1185">Reference proteome</keyword>
<organism evidence="1 2">
    <name type="scientific">Pseudomonas anguilliseptica</name>
    <dbReference type="NCBI Taxonomy" id="53406"/>
    <lineage>
        <taxon>Bacteria</taxon>
        <taxon>Pseudomonadati</taxon>
        <taxon>Pseudomonadota</taxon>
        <taxon>Gammaproteobacteria</taxon>
        <taxon>Pseudomonadales</taxon>
        <taxon>Pseudomonadaceae</taxon>
        <taxon>Pseudomonas</taxon>
    </lineage>
</organism>
<dbReference type="OrthoDB" id="1242806at2"/>
<reference evidence="2" key="1">
    <citation type="submission" date="2016-10" db="EMBL/GenBank/DDBJ databases">
        <authorList>
            <person name="Varghese N."/>
            <person name="Submissions S."/>
        </authorList>
    </citation>
    <scope>NUCLEOTIDE SEQUENCE [LARGE SCALE GENOMIC DNA]</scope>
    <source>
        <strain evidence="2">DSM 12111</strain>
    </source>
</reference>
<dbReference type="AlphaFoldDB" id="A0A1H4TXZ5"/>
<sequence length="120" mass="13016">MSNRYTIVESVGSAIQSVTSFDDLEKHHPSSGQEAGRDYETIDGDFEEARKTSDGRTLIKKDFVLLINGSNKSVPVPCPISGYVKTKVANGTVSIYDSPGGKLLGQVLHLNTAYMDSPHK</sequence>
<dbReference type="EMBL" id="FNSC01000001">
    <property type="protein sequence ID" value="SEC61078.1"/>
    <property type="molecule type" value="Genomic_DNA"/>
</dbReference>